<proteinExistence type="predicted"/>
<evidence type="ECO:0000313" key="2">
    <source>
        <dbReference type="Proteomes" id="UP000318946"/>
    </source>
</evidence>
<sequence length="224" mass="25711">MKKETTLPDELARLLLLETDEDVKTEDDSPSLDYRRDIRSILTTLYERAPYIYALFKAAPKTEFRIALTEDFSRGDLPDETYTIPEFCARYASFKPKGQIFLISFSVYCTEKEREEMYRKHGEVFCSPEGTALCEIGSEDLDTAVEEIVSEFPNYMMCRCRAAILANEPLTIDEETIARYALTAEEAARLRRIVKRCNTKIVAELRGQYERLAAIDCVREAHGA</sequence>
<name>A0A4Y1WUY6_9BACT</name>
<dbReference type="AlphaFoldDB" id="A0A4Y1WUY6"/>
<organism evidence="1 2">
    <name type="scientific">Alistipes communis</name>
    <dbReference type="NCBI Taxonomy" id="2585118"/>
    <lineage>
        <taxon>Bacteria</taxon>
        <taxon>Pseudomonadati</taxon>
        <taxon>Bacteroidota</taxon>
        <taxon>Bacteroidia</taxon>
        <taxon>Bacteroidales</taxon>
        <taxon>Rikenellaceae</taxon>
        <taxon>Alistipes</taxon>
    </lineage>
</organism>
<reference evidence="2" key="1">
    <citation type="submission" date="2019-06" db="EMBL/GenBank/DDBJ databases">
        <title>Alistipes onderdonkii subsp. vulgaris subsp. nov., Alistipes dispar sp. nov. and Alistipes communis sp. nov., isolated from human faeces, and creation of Alistipes onderdonkii subsp. onderdonkii subsp. nov.</title>
        <authorList>
            <person name="Sakamoto M."/>
            <person name="Ikeyama N."/>
            <person name="Ogata Y."/>
            <person name="Suda W."/>
            <person name="Iino T."/>
            <person name="Hattori M."/>
            <person name="Ohkuma M."/>
        </authorList>
    </citation>
    <scope>NUCLEOTIDE SEQUENCE [LARGE SCALE GENOMIC DNA]</scope>
    <source>
        <strain evidence="2">5CBH24</strain>
    </source>
</reference>
<accession>A0A4Y1WUY6</accession>
<gene>
    <name evidence="1" type="ORF">A5CBH24_12410</name>
</gene>
<dbReference type="KEGG" id="acou:A5CBH24_12410"/>
<dbReference type="Proteomes" id="UP000318946">
    <property type="component" value="Chromosome"/>
</dbReference>
<evidence type="ECO:0000313" key="1">
    <source>
        <dbReference type="EMBL" id="BBL03928.1"/>
    </source>
</evidence>
<dbReference type="RefSeq" id="WP_141412538.1">
    <property type="nucleotide sequence ID" value="NZ_AP019735.1"/>
</dbReference>
<dbReference type="GeneID" id="78341959"/>
<protein>
    <submittedName>
        <fullName evidence="1">Uncharacterized protein</fullName>
    </submittedName>
</protein>
<dbReference type="EMBL" id="AP019735">
    <property type="protein sequence ID" value="BBL03928.1"/>
    <property type="molecule type" value="Genomic_DNA"/>
</dbReference>
<keyword evidence="2" id="KW-1185">Reference proteome</keyword>
<dbReference type="OrthoDB" id="1005350at2"/>